<comment type="caution">
    <text evidence="1">The sequence shown here is derived from an EMBL/GenBank/DDBJ whole genome shotgun (WGS) entry which is preliminary data.</text>
</comment>
<name>A0AC60QAV9_IXOPE</name>
<proteinExistence type="predicted"/>
<keyword evidence="2" id="KW-1185">Reference proteome</keyword>
<evidence type="ECO:0000313" key="2">
    <source>
        <dbReference type="Proteomes" id="UP000805193"/>
    </source>
</evidence>
<reference evidence="1 2" key="1">
    <citation type="journal article" date="2020" name="Cell">
        <title>Large-Scale Comparative Analyses of Tick Genomes Elucidate Their Genetic Diversity and Vector Capacities.</title>
        <authorList>
            <consortium name="Tick Genome and Microbiome Consortium (TIGMIC)"/>
            <person name="Jia N."/>
            <person name="Wang J."/>
            <person name="Shi W."/>
            <person name="Du L."/>
            <person name="Sun Y."/>
            <person name="Zhan W."/>
            <person name="Jiang J.F."/>
            <person name="Wang Q."/>
            <person name="Zhang B."/>
            <person name="Ji P."/>
            <person name="Bell-Sakyi L."/>
            <person name="Cui X.M."/>
            <person name="Yuan T.T."/>
            <person name="Jiang B.G."/>
            <person name="Yang W.F."/>
            <person name="Lam T.T."/>
            <person name="Chang Q.C."/>
            <person name="Ding S.J."/>
            <person name="Wang X.J."/>
            <person name="Zhu J.G."/>
            <person name="Ruan X.D."/>
            <person name="Zhao L."/>
            <person name="Wei J.T."/>
            <person name="Ye R.Z."/>
            <person name="Que T.C."/>
            <person name="Du C.H."/>
            <person name="Zhou Y.H."/>
            <person name="Cheng J.X."/>
            <person name="Dai P.F."/>
            <person name="Guo W.B."/>
            <person name="Han X.H."/>
            <person name="Huang E.J."/>
            <person name="Li L.F."/>
            <person name="Wei W."/>
            <person name="Gao Y.C."/>
            <person name="Liu J.Z."/>
            <person name="Shao H.Z."/>
            <person name="Wang X."/>
            <person name="Wang C.C."/>
            <person name="Yang T.C."/>
            <person name="Huo Q.B."/>
            <person name="Li W."/>
            <person name="Chen H.Y."/>
            <person name="Chen S.E."/>
            <person name="Zhou L.G."/>
            <person name="Ni X.B."/>
            <person name="Tian J.H."/>
            <person name="Sheng Y."/>
            <person name="Liu T."/>
            <person name="Pan Y.S."/>
            <person name="Xia L.Y."/>
            <person name="Li J."/>
            <person name="Zhao F."/>
            <person name="Cao W.C."/>
        </authorList>
    </citation>
    <scope>NUCLEOTIDE SEQUENCE [LARGE SCALE GENOMIC DNA]</scope>
    <source>
        <strain evidence="1">Iper-2018</strain>
    </source>
</reference>
<dbReference type="EMBL" id="JABSTQ010009339">
    <property type="protein sequence ID" value="KAG0430270.1"/>
    <property type="molecule type" value="Genomic_DNA"/>
</dbReference>
<protein>
    <submittedName>
        <fullName evidence="1">Uncharacterized protein</fullName>
    </submittedName>
</protein>
<accession>A0AC60QAV9</accession>
<gene>
    <name evidence="1" type="ORF">HPB47_022852</name>
</gene>
<dbReference type="Proteomes" id="UP000805193">
    <property type="component" value="Unassembled WGS sequence"/>
</dbReference>
<organism evidence="1 2">
    <name type="scientific">Ixodes persulcatus</name>
    <name type="common">Taiga tick</name>
    <dbReference type="NCBI Taxonomy" id="34615"/>
    <lineage>
        <taxon>Eukaryota</taxon>
        <taxon>Metazoa</taxon>
        <taxon>Ecdysozoa</taxon>
        <taxon>Arthropoda</taxon>
        <taxon>Chelicerata</taxon>
        <taxon>Arachnida</taxon>
        <taxon>Acari</taxon>
        <taxon>Parasitiformes</taxon>
        <taxon>Ixodida</taxon>
        <taxon>Ixodoidea</taxon>
        <taxon>Ixodidae</taxon>
        <taxon>Ixodinae</taxon>
        <taxon>Ixodes</taxon>
    </lineage>
</organism>
<sequence length="136" mass="15408">MLLDPRFKAVVYEEDRSMGNWLKNLGVEEAQQISETQRSAEVSSASTAPEVPSRSALWQNFNSLIKQKQHSMTQAEEEVASYLHEDVLAREKDPCKWWCEKGATRYPLLARLAKRYLAIPVTSVSSECLFSVSGEL</sequence>
<evidence type="ECO:0000313" key="1">
    <source>
        <dbReference type="EMBL" id="KAG0430270.1"/>
    </source>
</evidence>